<keyword evidence="2" id="KW-0863">Zinc-finger</keyword>
<dbReference type="GO" id="GO:0008270">
    <property type="term" value="F:zinc ion binding"/>
    <property type="evidence" value="ECO:0007669"/>
    <property type="project" value="UniProtKB-KW"/>
</dbReference>
<gene>
    <name evidence="6" type="ORF">CHLRE_07g338500v5</name>
</gene>
<keyword evidence="7" id="KW-1185">Reference proteome</keyword>
<evidence type="ECO:0000313" key="7">
    <source>
        <dbReference type="Proteomes" id="UP000006906"/>
    </source>
</evidence>
<dbReference type="InterPro" id="IPR052853">
    <property type="entry name" value="Actin_dynamics_regulator"/>
</dbReference>
<evidence type="ECO:0000256" key="1">
    <source>
        <dbReference type="ARBA" id="ARBA00022723"/>
    </source>
</evidence>
<dbReference type="Pfam" id="PF01753">
    <property type="entry name" value="zf-MYND"/>
    <property type="match status" value="1"/>
</dbReference>
<dbReference type="EMBL" id="CM008968">
    <property type="protein sequence ID" value="PNW80991.1"/>
    <property type="molecule type" value="Genomic_DNA"/>
</dbReference>
<dbReference type="PANTHER" id="PTHR47574:SF3">
    <property type="entry name" value="CAPPING PROTEIN-INHIBITING REGULATOR OF ACTIN DYNAMICS"/>
    <property type="match status" value="1"/>
</dbReference>
<feature type="compositionally biased region" description="Gly residues" evidence="4">
    <location>
        <begin position="871"/>
        <end position="881"/>
    </location>
</feature>
<dbReference type="InParanoid" id="A0A2K3DKE4"/>
<dbReference type="GeneID" id="5725649"/>
<keyword evidence="3" id="KW-0862">Zinc</keyword>
<dbReference type="RefSeq" id="XP_042922873.1">
    <property type="nucleotide sequence ID" value="XM_043064305.1"/>
</dbReference>
<sequence>MPATTIDVNDTKAFQLLDALASHKDTFLASLLKLHATAARTLQLDVREGFSECVFGCVDFLRAYFRHVLNSELSAAARDAILRTLLAVVRMGTFQALARQAADATAALQGQGVSSGNTSRGGAFTRRNLHSALMCCVLGTQISCRCLAVLTEFLKLVVEGGLPAAVAGSAWDGASGSRGGGGNKRPAQLLCLADFFGQYAPELLTALADSGVVEQQARLLMAVMPALSSSPPSAAMPIYTRLVEGNVNAWVGVVTSMSATTSLFNEHEAMKLLLPADDAAAVINRLHHIAARLITGPCVHYCTLSLGLAALRATDGGRSYGAPAELLAALWSSSCNAQSASGSGGAAGGSSAMAAAAGSAPWHLDADLGVELLVHTARLPRSADALEKDRCAQVSPQQDAQGRRQAAAADKLQLQSTALPLRATLDIGLRVGDLAAASAAYHAALRQGWSGWDADAEAEAAAGDAFAKAWAALGSAGSSCAEGQQWLPRAPVRGLLPAEGHVATGWHALMLTFSCLPDACNLDIPCSLGVVTRAPIAAAAADRLWRQLSLLLRHGLGGATLDVSARLQGLLDHGLRQVHTSLTSEAASWPKAAELLTEPSGSSQAARGSSGNGEAVAAGAAGSGTTTPAPALQREQEQREQRLVSPYCAGLRAGLRAGGLLPELVENAFRRAARDDPHGVYNGVADQLASFLHGRLEVLVWLLATAPAREAASLVATLGKVLRRANGKEMCTRPGSSTHAVQRLTLGALACCYSMARHTAAEATAHCAPALMPYAARAGTEGPSAAVDMAQESSACLRRVMTSERMVAVTALMVREWLPALAEHTRRSTRQFAACPCPSSTAEASPFCVNERCCLGWVTMLIEHGIRSGNGGGASSSGAAGGAIPSSTGAIPSSTGAIPSSTGAIPSSTGAGTRTSTPDGQEWDLDPEVRRFVLHDLCAAQQLQSGLRAHNAVRRGGADAAARAASAWLVAEACVAYAALAPEEWRAWVVAGDCEEPWVAYLEAVRDDVAANDLPSGVGRQCGEPFMKLVDWAKGMGSGDEAAWGGLVAEMRVAVWAGRAQWALALPGGRAVLLPLSEAGRALQLPRLCSNPACVVLEGDCEAERPLKACGGCGGAAVYCCRGCQVAHWRAGHKQACGPAP</sequence>
<dbReference type="PaxDb" id="3055-EDO98413"/>
<feature type="compositionally biased region" description="Polar residues" evidence="4">
    <location>
        <begin position="892"/>
        <end position="919"/>
    </location>
</feature>
<evidence type="ECO:0000259" key="5">
    <source>
        <dbReference type="Pfam" id="PF01753"/>
    </source>
</evidence>
<feature type="domain" description="MYND-type" evidence="5">
    <location>
        <begin position="1101"/>
        <end position="1137"/>
    </location>
</feature>
<feature type="compositionally biased region" description="Low complexity" evidence="4">
    <location>
        <begin position="882"/>
        <end position="891"/>
    </location>
</feature>
<dbReference type="Proteomes" id="UP000006906">
    <property type="component" value="Chromosome 7"/>
</dbReference>
<dbReference type="InterPro" id="IPR002893">
    <property type="entry name" value="Znf_MYND"/>
</dbReference>
<feature type="compositionally biased region" description="Low complexity" evidence="4">
    <location>
        <begin position="600"/>
        <end position="633"/>
    </location>
</feature>
<dbReference type="OrthoDB" id="551542at2759"/>
<evidence type="ECO:0000256" key="3">
    <source>
        <dbReference type="ARBA" id="ARBA00022833"/>
    </source>
</evidence>
<dbReference type="Gramene" id="PNW80991">
    <property type="protein sequence ID" value="PNW80991"/>
    <property type="gene ID" value="CHLRE_07g338500v5"/>
</dbReference>
<feature type="region of interest" description="Disordered" evidence="4">
    <location>
        <begin position="871"/>
        <end position="923"/>
    </location>
</feature>
<evidence type="ECO:0000256" key="4">
    <source>
        <dbReference type="SAM" id="MobiDB-lite"/>
    </source>
</evidence>
<keyword evidence="1" id="KW-0479">Metal-binding</keyword>
<feature type="region of interest" description="Disordered" evidence="4">
    <location>
        <begin position="596"/>
        <end position="639"/>
    </location>
</feature>
<name>A0A2K3DKE4_CHLRE</name>
<dbReference type="ExpressionAtlas" id="A0A2K3DKE4">
    <property type="expression patterns" value="baseline and differential"/>
</dbReference>
<dbReference type="SUPFAM" id="SSF144232">
    <property type="entry name" value="HIT/MYND zinc finger-like"/>
    <property type="match status" value="1"/>
</dbReference>
<dbReference type="AlphaFoldDB" id="A0A2K3DKE4"/>
<evidence type="ECO:0000313" key="6">
    <source>
        <dbReference type="EMBL" id="PNW80991.1"/>
    </source>
</evidence>
<proteinExistence type="predicted"/>
<organism evidence="6 7">
    <name type="scientific">Chlamydomonas reinhardtii</name>
    <name type="common">Chlamydomonas smithii</name>
    <dbReference type="NCBI Taxonomy" id="3055"/>
    <lineage>
        <taxon>Eukaryota</taxon>
        <taxon>Viridiplantae</taxon>
        <taxon>Chlorophyta</taxon>
        <taxon>core chlorophytes</taxon>
        <taxon>Chlorophyceae</taxon>
        <taxon>CS clade</taxon>
        <taxon>Chlamydomonadales</taxon>
        <taxon>Chlamydomonadaceae</taxon>
        <taxon>Chlamydomonas</taxon>
    </lineage>
</organism>
<dbReference type="PANTHER" id="PTHR47574">
    <property type="entry name" value="CANCER-RELATED REGULATOR OF ACTIN DYNAMICS"/>
    <property type="match status" value="1"/>
</dbReference>
<reference evidence="6 7" key="1">
    <citation type="journal article" date="2007" name="Science">
        <title>The Chlamydomonas genome reveals the evolution of key animal and plant functions.</title>
        <authorList>
            <person name="Merchant S.S."/>
            <person name="Prochnik S.E."/>
            <person name="Vallon O."/>
            <person name="Harris E.H."/>
            <person name="Karpowicz S.J."/>
            <person name="Witman G.B."/>
            <person name="Terry A."/>
            <person name="Salamov A."/>
            <person name="Fritz-Laylin L.K."/>
            <person name="Marechal-Drouard L."/>
            <person name="Marshall W.F."/>
            <person name="Qu L.H."/>
            <person name="Nelson D.R."/>
            <person name="Sanderfoot A.A."/>
            <person name="Spalding M.H."/>
            <person name="Kapitonov V.V."/>
            <person name="Ren Q."/>
            <person name="Ferris P."/>
            <person name="Lindquist E."/>
            <person name="Shapiro H."/>
            <person name="Lucas S.M."/>
            <person name="Grimwood J."/>
            <person name="Schmutz J."/>
            <person name="Cardol P."/>
            <person name="Cerutti H."/>
            <person name="Chanfreau G."/>
            <person name="Chen C.L."/>
            <person name="Cognat V."/>
            <person name="Croft M.T."/>
            <person name="Dent R."/>
            <person name="Dutcher S."/>
            <person name="Fernandez E."/>
            <person name="Fukuzawa H."/>
            <person name="Gonzalez-Ballester D."/>
            <person name="Gonzalez-Halphen D."/>
            <person name="Hallmann A."/>
            <person name="Hanikenne M."/>
            <person name="Hippler M."/>
            <person name="Inwood W."/>
            <person name="Jabbari K."/>
            <person name="Kalanon M."/>
            <person name="Kuras R."/>
            <person name="Lefebvre P.A."/>
            <person name="Lemaire S.D."/>
            <person name="Lobanov A.V."/>
            <person name="Lohr M."/>
            <person name="Manuell A."/>
            <person name="Meier I."/>
            <person name="Mets L."/>
            <person name="Mittag M."/>
            <person name="Mittelmeier T."/>
            <person name="Moroney J.V."/>
            <person name="Moseley J."/>
            <person name="Napoli C."/>
            <person name="Nedelcu A.M."/>
            <person name="Niyogi K."/>
            <person name="Novoselov S.V."/>
            <person name="Paulsen I.T."/>
            <person name="Pazour G."/>
            <person name="Purton S."/>
            <person name="Ral J.P."/>
            <person name="Riano-Pachon D.M."/>
            <person name="Riekhof W."/>
            <person name="Rymarquis L."/>
            <person name="Schroda M."/>
            <person name="Stern D."/>
            <person name="Umen J."/>
            <person name="Willows R."/>
            <person name="Wilson N."/>
            <person name="Zimmer S.L."/>
            <person name="Allmer J."/>
            <person name="Balk J."/>
            <person name="Bisova K."/>
            <person name="Chen C.J."/>
            <person name="Elias M."/>
            <person name="Gendler K."/>
            <person name="Hauser C."/>
            <person name="Lamb M.R."/>
            <person name="Ledford H."/>
            <person name="Long J.C."/>
            <person name="Minagawa J."/>
            <person name="Page M.D."/>
            <person name="Pan J."/>
            <person name="Pootakham W."/>
            <person name="Roje S."/>
            <person name="Rose A."/>
            <person name="Stahlberg E."/>
            <person name="Terauchi A.M."/>
            <person name="Yang P."/>
            <person name="Ball S."/>
            <person name="Bowler C."/>
            <person name="Dieckmann C.L."/>
            <person name="Gladyshev V.N."/>
            <person name="Green P."/>
            <person name="Jorgensen R."/>
            <person name="Mayfield S."/>
            <person name="Mueller-Roeber B."/>
            <person name="Rajamani S."/>
            <person name="Sayre R.T."/>
            <person name="Brokstein P."/>
            <person name="Dubchak I."/>
            <person name="Goodstein D."/>
            <person name="Hornick L."/>
            <person name="Huang Y.W."/>
            <person name="Jhaveri J."/>
            <person name="Luo Y."/>
            <person name="Martinez D."/>
            <person name="Ngau W.C."/>
            <person name="Otillar B."/>
            <person name="Poliakov A."/>
            <person name="Porter A."/>
            <person name="Szajkowski L."/>
            <person name="Werner G."/>
            <person name="Zhou K."/>
            <person name="Grigoriev I.V."/>
            <person name="Rokhsar D.S."/>
            <person name="Grossman A.R."/>
        </authorList>
    </citation>
    <scope>NUCLEOTIDE SEQUENCE [LARGE SCALE GENOMIC DNA]</scope>
    <source>
        <strain evidence="7">CC-503</strain>
    </source>
</reference>
<dbReference type="KEGG" id="cre:CHLRE_07g338500v5"/>
<dbReference type="Gene3D" id="6.10.140.2220">
    <property type="match status" value="1"/>
</dbReference>
<evidence type="ECO:0000256" key="2">
    <source>
        <dbReference type="ARBA" id="ARBA00022771"/>
    </source>
</evidence>
<protein>
    <recommendedName>
        <fullName evidence="5">MYND-type domain-containing protein</fullName>
    </recommendedName>
</protein>
<accession>A0A2K3DKE4</accession>